<feature type="compositionally biased region" description="Low complexity" evidence="3">
    <location>
        <begin position="182"/>
        <end position="197"/>
    </location>
</feature>
<dbReference type="Pfam" id="PF01412">
    <property type="entry name" value="ArfGap"/>
    <property type="match status" value="1"/>
</dbReference>
<dbReference type="FunFam" id="1.10.220.150:FF:000027">
    <property type="entry name" value="Gts1p"/>
    <property type="match status" value="1"/>
</dbReference>
<dbReference type="GO" id="GO:0045944">
    <property type="term" value="P:positive regulation of transcription by RNA polymerase II"/>
    <property type="evidence" value="ECO:0007669"/>
    <property type="project" value="EnsemblFungi"/>
</dbReference>
<evidence type="ECO:0000313" key="7">
    <source>
        <dbReference type="EMBL" id="CAG62007.1"/>
    </source>
</evidence>
<protein>
    <recommendedName>
        <fullName evidence="9">Protein GTS1</fullName>
    </recommendedName>
</protein>
<dbReference type="KEGG" id="cgr:2890745"/>
<dbReference type="GO" id="GO:0005634">
    <property type="term" value="C:nucleus"/>
    <property type="evidence" value="ECO:0007669"/>
    <property type="project" value="EnsemblFungi"/>
</dbReference>
<dbReference type="PROSITE" id="PS50030">
    <property type="entry name" value="UBA"/>
    <property type="match status" value="1"/>
</dbReference>
<dbReference type="InterPro" id="IPR009060">
    <property type="entry name" value="UBA-like_sf"/>
</dbReference>
<dbReference type="PROSITE" id="PS50115">
    <property type="entry name" value="ARFGAP"/>
    <property type="match status" value="1"/>
</dbReference>
<dbReference type="InParanoid" id="Q6FL57"/>
<feature type="region of interest" description="Disordered" evidence="3">
    <location>
        <begin position="93"/>
        <end position="120"/>
    </location>
</feature>
<dbReference type="SUPFAM" id="SSF46934">
    <property type="entry name" value="UBA-like"/>
    <property type="match status" value="1"/>
</dbReference>
<evidence type="ECO:0000313" key="8">
    <source>
        <dbReference type="Proteomes" id="UP000002428"/>
    </source>
</evidence>
<dbReference type="SUPFAM" id="SSF57863">
    <property type="entry name" value="ArfGap/RecO-like zinc finger"/>
    <property type="match status" value="1"/>
</dbReference>
<dbReference type="InterPro" id="IPR051718">
    <property type="entry name" value="ARF_GTPase-activating"/>
</dbReference>
<dbReference type="GO" id="GO:0006897">
    <property type="term" value="P:endocytosis"/>
    <property type="evidence" value="ECO:0007669"/>
    <property type="project" value="EnsemblFungi"/>
</dbReference>
<evidence type="ECO:0000256" key="3">
    <source>
        <dbReference type="SAM" id="MobiDB-lite"/>
    </source>
</evidence>
<dbReference type="EMBL" id="CR380958">
    <property type="protein sequence ID" value="CAG62007.1"/>
    <property type="molecule type" value="Genomic_DNA"/>
</dbReference>
<dbReference type="SMART" id="SM00105">
    <property type="entry name" value="ArfGap"/>
    <property type="match status" value="1"/>
</dbReference>
<dbReference type="Proteomes" id="UP000002428">
    <property type="component" value="Chromosome L"/>
</dbReference>
<dbReference type="OMA" id="ASWNMGI"/>
<dbReference type="CDD" id="cd14400">
    <property type="entry name" value="UBA_Gts1p_like"/>
    <property type="match status" value="1"/>
</dbReference>
<keyword evidence="8" id="KW-1185">Reference proteome</keyword>
<accession>Q6FL57</accession>
<feature type="domain" description="UBA" evidence="4">
    <location>
        <begin position="201"/>
        <end position="251"/>
    </location>
</feature>
<dbReference type="PRINTS" id="PR00405">
    <property type="entry name" value="REVINTRACTNG"/>
</dbReference>
<feature type="domain" description="Arf-GAP" evidence="5">
    <location>
        <begin position="17"/>
        <end position="133"/>
    </location>
</feature>
<dbReference type="GO" id="GO:0140297">
    <property type="term" value="F:DNA-binding transcription factor binding"/>
    <property type="evidence" value="ECO:0007669"/>
    <property type="project" value="EnsemblFungi"/>
</dbReference>
<feature type="region of interest" description="Disordered" evidence="3">
    <location>
        <begin position="254"/>
        <end position="302"/>
    </location>
</feature>
<keyword evidence="1" id="KW-0479">Metal-binding</keyword>
<dbReference type="Gene3D" id="1.10.220.150">
    <property type="entry name" value="Arf GTPase activating protein"/>
    <property type="match status" value="1"/>
</dbReference>
<feature type="region of interest" description="Disordered" evidence="3">
    <location>
        <begin position="144"/>
        <end position="197"/>
    </location>
</feature>
<dbReference type="InterPro" id="IPR001164">
    <property type="entry name" value="ArfGAP_dom"/>
</dbReference>
<dbReference type="Gene3D" id="1.10.8.10">
    <property type="entry name" value="DNA helicase RuvA subunit, C-terminal domain"/>
    <property type="match status" value="1"/>
</dbReference>
<evidence type="ECO:0000259" key="4">
    <source>
        <dbReference type="PROSITE" id="PS50030"/>
    </source>
</evidence>
<name>Q6FL57_CANGA</name>
<dbReference type="GO" id="GO:0010512">
    <property type="term" value="P:negative regulation of phosphatidylinositol biosynthetic process"/>
    <property type="evidence" value="ECO:0007669"/>
    <property type="project" value="EnsemblFungi"/>
</dbReference>
<gene>
    <name evidence="6 7" type="ordered locus">CAGL0L06028g</name>
</gene>
<feature type="compositionally biased region" description="Polar residues" evidence="3">
    <location>
        <begin position="259"/>
        <end position="282"/>
    </location>
</feature>
<dbReference type="CGD" id="CAL0135916">
    <property type="gene designation" value="CAGL0L06028g"/>
</dbReference>
<dbReference type="PANTHER" id="PTHR45705:SF9">
    <property type="entry name" value="PROTEIN GTS1"/>
    <property type="match status" value="1"/>
</dbReference>
<dbReference type="GO" id="GO:0005096">
    <property type="term" value="F:GTPase activator activity"/>
    <property type="evidence" value="ECO:0007669"/>
    <property type="project" value="EnsemblFungi"/>
</dbReference>
<dbReference type="eggNOG" id="KOG0703">
    <property type="taxonomic scope" value="Eukaryota"/>
</dbReference>
<keyword evidence="1" id="KW-0862">Zinc</keyword>
<keyword evidence="1" id="KW-0863">Zinc-finger</keyword>
<keyword evidence="2" id="KW-0175">Coiled coil</keyword>
<dbReference type="InterPro" id="IPR015940">
    <property type="entry name" value="UBA"/>
</dbReference>
<dbReference type="InterPro" id="IPR038508">
    <property type="entry name" value="ArfGAP_dom_sf"/>
</dbReference>
<dbReference type="VEuPathDB" id="FungiDB:CAGL0L06028g"/>
<dbReference type="AlphaFoldDB" id="Q6FL57"/>
<dbReference type="GO" id="GO:0008270">
    <property type="term" value="F:zinc ion binding"/>
    <property type="evidence" value="ECO:0007669"/>
    <property type="project" value="UniProtKB-KW"/>
</dbReference>
<reference evidence="7 8" key="1">
    <citation type="journal article" date="2004" name="Nature">
        <title>Genome evolution in yeasts.</title>
        <authorList>
            <consortium name="Genolevures"/>
            <person name="Dujon B."/>
            <person name="Sherman D."/>
            <person name="Fischer G."/>
            <person name="Durrens P."/>
            <person name="Casaregola S."/>
            <person name="Lafontaine I."/>
            <person name="de Montigny J."/>
            <person name="Marck C."/>
            <person name="Neuveglise C."/>
            <person name="Talla E."/>
            <person name="Goffard N."/>
            <person name="Frangeul L."/>
            <person name="Aigle M."/>
            <person name="Anthouard V."/>
            <person name="Babour A."/>
            <person name="Barbe V."/>
            <person name="Barnay S."/>
            <person name="Blanchin S."/>
            <person name="Beckerich J.M."/>
            <person name="Beyne E."/>
            <person name="Bleykasten C."/>
            <person name="Boisrame A."/>
            <person name="Boyer J."/>
            <person name="Cattolico L."/>
            <person name="Confanioleri F."/>
            <person name="de Daruvar A."/>
            <person name="Despons L."/>
            <person name="Fabre E."/>
            <person name="Fairhead C."/>
            <person name="Ferry-Dumazet H."/>
            <person name="Groppi A."/>
            <person name="Hantraye F."/>
            <person name="Hennequin C."/>
            <person name="Jauniaux N."/>
            <person name="Joyet P."/>
            <person name="Kachouri R."/>
            <person name="Kerrest A."/>
            <person name="Koszul R."/>
            <person name="Lemaire M."/>
            <person name="Lesur I."/>
            <person name="Ma L."/>
            <person name="Muller H."/>
            <person name="Nicaud J.M."/>
            <person name="Nikolski M."/>
            <person name="Oztas S."/>
            <person name="Ozier-Kalogeropoulos O."/>
            <person name="Pellenz S."/>
            <person name="Potier S."/>
            <person name="Richard G.F."/>
            <person name="Straub M.L."/>
            <person name="Suleau A."/>
            <person name="Swennene D."/>
            <person name="Tekaia F."/>
            <person name="Wesolowski-Louvel M."/>
            <person name="Westhof E."/>
            <person name="Wirth B."/>
            <person name="Zeniou-Meyer M."/>
            <person name="Zivanovic I."/>
            <person name="Bolotin-Fukuhara M."/>
            <person name="Thierry A."/>
            <person name="Bouchier C."/>
            <person name="Caudron B."/>
            <person name="Scarpelli C."/>
            <person name="Gaillardin C."/>
            <person name="Weissenbach J."/>
            <person name="Wincker P."/>
            <person name="Souciet J.L."/>
        </authorList>
    </citation>
    <scope>NUCLEOTIDE SEQUENCE [LARGE SCALE GENOMIC DNA]</scope>
    <source>
        <strain evidence="8">ATCC 2001 / BCRC 20586 / JCM 3761 / NBRC 0622 / NRRL Y-65 / CBS 138</strain>
    </source>
</reference>
<evidence type="ECO:0000313" key="6">
    <source>
        <dbReference type="CGD" id="CAL0135916"/>
    </source>
</evidence>
<sequence>MRFKRSGSRSAFDANIDGELKDIVNAPENGNRCGECGSAVPTWCSTNLGVFLCGRCASVHRKILGTDPDEESGIFSNVKSLSMERWEAEDIDSVASSGGNKGNMRKWNPKNEPFPFDGDEDKSAVERFVREKYIIGKYRNDQIMPSDYGSRSNGRRKSTARFDNDDYDDYGMPRHRSRSRSRSVSGRSRTSSFYRSGSSAHISEHDFAYSKYGRELRQLRELGFTNEQKNIDAITYSHGDVNGALDYLNRREQDRPLSRATSRSNVHSPVNNMSGSSSQMASNPPLPSRPQQTGPKPAVFDGTGVVNPTSQQEPQPAIFDGSVQQYYDPATNMIYVDQQQYMAAVQGQGQQFQQQSQPQMGMPIQQTIGVQPTMTGIGSQVPMQFNATGSVNMIPTQVQTMTGSVPMMQPAGMQTTGFAQQSVQPQIDKNAIMNLYSKPDQYTTPVEITPNTPQYQQVLQQQQLQQQQLQQQQLQQQQLQQQQLQQQQLQQQPTYPNQYNPGFYM</sequence>
<dbReference type="InterPro" id="IPR037278">
    <property type="entry name" value="ARFGAP/RecO"/>
</dbReference>
<evidence type="ECO:0000256" key="1">
    <source>
        <dbReference type="PROSITE-ProRule" id="PRU00288"/>
    </source>
</evidence>
<organism evidence="7 8">
    <name type="scientific">Candida glabrata (strain ATCC 2001 / BCRC 20586 / JCM 3761 / NBRC 0622 / NRRL Y-65 / CBS 138)</name>
    <name type="common">Yeast</name>
    <name type="synonym">Nakaseomyces glabratus</name>
    <dbReference type="NCBI Taxonomy" id="284593"/>
    <lineage>
        <taxon>Eukaryota</taxon>
        <taxon>Fungi</taxon>
        <taxon>Dikarya</taxon>
        <taxon>Ascomycota</taxon>
        <taxon>Saccharomycotina</taxon>
        <taxon>Saccharomycetes</taxon>
        <taxon>Saccharomycetales</taxon>
        <taxon>Saccharomycetaceae</taxon>
        <taxon>Nakaseomyces</taxon>
    </lineage>
</organism>
<dbReference type="FunCoup" id="Q6FL57">
    <property type="interactions" value="117"/>
</dbReference>
<evidence type="ECO:0008006" key="9">
    <source>
        <dbReference type="Google" id="ProtNLM"/>
    </source>
</evidence>
<dbReference type="HOGENOM" id="CLU_031494_1_0_1"/>
<evidence type="ECO:0000256" key="2">
    <source>
        <dbReference type="SAM" id="Coils"/>
    </source>
</evidence>
<dbReference type="GO" id="GO:0030479">
    <property type="term" value="C:actin cortical patch"/>
    <property type="evidence" value="ECO:0007669"/>
    <property type="project" value="EnsemblFungi"/>
</dbReference>
<proteinExistence type="predicted"/>
<evidence type="ECO:0000259" key="5">
    <source>
        <dbReference type="PROSITE" id="PS50115"/>
    </source>
</evidence>
<dbReference type="PANTHER" id="PTHR45705">
    <property type="entry name" value="FI20236P1"/>
    <property type="match status" value="1"/>
</dbReference>
<feature type="coiled-coil region" evidence="2">
    <location>
        <begin position="462"/>
        <end position="492"/>
    </location>
</feature>